<dbReference type="EMBL" id="BRVS01000037">
    <property type="protein sequence ID" value="GLB69478.1"/>
    <property type="molecule type" value="Genomic_DNA"/>
</dbReference>
<proteinExistence type="predicted"/>
<sequence length="97" mass="10061">MAEASTVFGWAFGDPGREADEAYQQELRDSALENALQEAGRKGVEADAATAAYTVVDGDGSLIDHGEAARGRIVVRCTVNVSGPGAEKLHAEGPMNG</sequence>
<keyword evidence="2" id="KW-1185">Reference proteome</keyword>
<evidence type="ECO:0000313" key="2">
    <source>
        <dbReference type="Proteomes" id="UP001209654"/>
    </source>
</evidence>
<dbReference type="Proteomes" id="UP001209654">
    <property type="component" value="Unassembled WGS sequence"/>
</dbReference>
<organism evidence="1 2">
    <name type="scientific">Arthrobacter mangrovi</name>
    <dbReference type="NCBI Taxonomy" id="2966350"/>
    <lineage>
        <taxon>Bacteria</taxon>
        <taxon>Bacillati</taxon>
        <taxon>Actinomycetota</taxon>
        <taxon>Actinomycetes</taxon>
        <taxon>Micrococcales</taxon>
        <taxon>Micrococcaceae</taxon>
        <taxon>Arthrobacter</taxon>
    </lineage>
</organism>
<accession>A0ABQ5N012</accession>
<gene>
    <name evidence="1" type="ORF">AHIS1636_39230</name>
</gene>
<comment type="caution">
    <text evidence="1">The sequence shown here is derived from an EMBL/GenBank/DDBJ whole genome shotgun (WGS) entry which is preliminary data.</text>
</comment>
<evidence type="ECO:0000313" key="1">
    <source>
        <dbReference type="EMBL" id="GLB69478.1"/>
    </source>
</evidence>
<dbReference type="RefSeq" id="WP_264797574.1">
    <property type="nucleotide sequence ID" value="NZ_BRVS01000037.1"/>
</dbReference>
<protein>
    <submittedName>
        <fullName evidence="1">Uncharacterized protein</fullName>
    </submittedName>
</protein>
<name>A0ABQ5N012_9MICC</name>
<reference evidence="1 2" key="1">
    <citation type="journal article" date="2023" name="Int. J. Syst. Evol. Microbiol.">
        <title>Arthrobacter mangrovi sp. nov., an actinobacterium isolated from the rhizosphere of a mangrove.</title>
        <authorList>
            <person name="Hamada M."/>
            <person name="Saitou S."/>
            <person name="Enomoto N."/>
            <person name="Nanri K."/>
            <person name="Hidaka K."/>
            <person name="Miura T."/>
            <person name="Tamura T."/>
        </authorList>
    </citation>
    <scope>NUCLEOTIDE SEQUENCE [LARGE SCALE GENOMIC DNA]</scope>
    <source>
        <strain evidence="1 2">NBRC 112813</strain>
    </source>
</reference>